<dbReference type="Gene3D" id="1.20.120.1810">
    <property type="match status" value="1"/>
</dbReference>
<dbReference type="InterPro" id="IPR013249">
    <property type="entry name" value="RNA_pol_sigma70_r4_t2"/>
</dbReference>
<keyword evidence="5" id="KW-0238">DNA-binding</keyword>
<dbReference type="Pfam" id="PF04542">
    <property type="entry name" value="Sigma70_r2"/>
    <property type="match status" value="1"/>
</dbReference>
<evidence type="ECO:0000256" key="2">
    <source>
        <dbReference type="ARBA" id="ARBA00021245"/>
    </source>
</evidence>
<organism evidence="9 10">
    <name type="scientific">Candidatus Avoscillospira avistercoris</name>
    <dbReference type="NCBI Taxonomy" id="2840707"/>
    <lineage>
        <taxon>Bacteria</taxon>
        <taxon>Bacillati</taxon>
        <taxon>Bacillota</taxon>
        <taxon>Clostridia</taxon>
        <taxon>Eubacteriales</taxon>
        <taxon>Oscillospiraceae</taxon>
        <taxon>Oscillospiraceae incertae sedis</taxon>
        <taxon>Candidatus Avoscillospira</taxon>
    </lineage>
</organism>
<comment type="function">
    <text evidence="7">Sigma factors are initiation factors that promote the attachment of RNA polymerase to specific initiation sites and are then released. Sigma-S contributes to the protection against external stress, thus playing a role in cellular fitness and survival.</text>
</comment>
<proteinExistence type="inferred from homology"/>
<evidence type="ECO:0000256" key="3">
    <source>
        <dbReference type="ARBA" id="ARBA00023015"/>
    </source>
</evidence>
<dbReference type="PANTHER" id="PTHR30385:SF1">
    <property type="entry name" value="RNA POLYMERASE SIGMA-H FACTOR"/>
    <property type="match status" value="1"/>
</dbReference>
<evidence type="ECO:0000256" key="6">
    <source>
        <dbReference type="ARBA" id="ARBA00023163"/>
    </source>
</evidence>
<dbReference type="PROSITE" id="PS00715">
    <property type="entry name" value="SIGMA70_1"/>
    <property type="match status" value="1"/>
</dbReference>
<evidence type="ECO:0000256" key="7">
    <source>
        <dbReference type="ARBA" id="ARBA00024701"/>
    </source>
</evidence>
<gene>
    <name evidence="9" type="ORF">IAA83_00105</name>
</gene>
<keyword evidence="3" id="KW-0805">Transcription regulation</keyword>
<dbReference type="InterPro" id="IPR007627">
    <property type="entry name" value="RNA_pol_sigma70_r2"/>
</dbReference>
<dbReference type="Pfam" id="PF08281">
    <property type="entry name" value="Sigma70_r4_2"/>
    <property type="match status" value="1"/>
</dbReference>
<evidence type="ECO:0000256" key="4">
    <source>
        <dbReference type="ARBA" id="ARBA00023082"/>
    </source>
</evidence>
<sequence>MKQSDITALSDEQLCSACSDRNGAMEELLRRHEKLVRRCARSYFLAGADGDDLIQEGMIGLLHAVTHFDPKREASFRTFATACIRHRLISAVRSAGSAKHLPLNDALPLHTFSLDAPPDEGNPPPTLQSPEELLIGREEFAEFQRRLSGVLTPLEQQTLELYLEGLSYLEIAQFLHKSTKSVDNAVQRIRHKIARLQPPASTAKPFANII</sequence>
<protein>
    <recommendedName>
        <fullName evidence="2">RNA polymerase sigma factor SigS</fullName>
    </recommendedName>
</protein>
<keyword evidence="6" id="KW-0804">Transcription</keyword>
<dbReference type="GO" id="GO:0016987">
    <property type="term" value="F:sigma factor activity"/>
    <property type="evidence" value="ECO:0007669"/>
    <property type="project" value="UniProtKB-KW"/>
</dbReference>
<evidence type="ECO:0000313" key="9">
    <source>
        <dbReference type="EMBL" id="HIS63755.1"/>
    </source>
</evidence>
<dbReference type="InterPro" id="IPR016371">
    <property type="entry name" value="RNA_pol_sigma-H_factor"/>
</dbReference>
<dbReference type="GO" id="GO:0003677">
    <property type="term" value="F:DNA binding"/>
    <property type="evidence" value="ECO:0007669"/>
    <property type="project" value="UniProtKB-KW"/>
</dbReference>
<dbReference type="EMBL" id="DVJJ01000003">
    <property type="protein sequence ID" value="HIS63755.1"/>
    <property type="molecule type" value="Genomic_DNA"/>
</dbReference>
<dbReference type="InterPro" id="IPR013325">
    <property type="entry name" value="RNA_pol_sigma_r2"/>
</dbReference>
<dbReference type="PIRSF" id="PIRSF002939">
    <property type="entry name" value="RNA_polymerase_sigma-H_factor"/>
    <property type="match status" value="1"/>
</dbReference>
<dbReference type="PANTHER" id="PTHR30385">
    <property type="entry name" value="SIGMA FACTOR F FLAGELLAR"/>
    <property type="match status" value="1"/>
</dbReference>
<accession>A0A9D1F7C1</accession>
<dbReference type="Gene3D" id="1.10.10.10">
    <property type="entry name" value="Winged helix-like DNA-binding domain superfamily/Winged helix DNA-binding domain"/>
    <property type="match status" value="1"/>
</dbReference>
<comment type="caution">
    <text evidence="9">The sequence shown here is derived from an EMBL/GenBank/DDBJ whole genome shotgun (WGS) entry which is preliminary data.</text>
</comment>
<dbReference type="InterPro" id="IPR000943">
    <property type="entry name" value="RNA_pol_sigma70"/>
</dbReference>
<dbReference type="SUPFAM" id="SSF88946">
    <property type="entry name" value="Sigma2 domain of RNA polymerase sigma factors"/>
    <property type="match status" value="1"/>
</dbReference>
<keyword evidence="4" id="KW-0731">Sigma factor</keyword>
<evidence type="ECO:0000256" key="5">
    <source>
        <dbReference type="ARBA" id="ARBA00023125"/>
    </source>
</evidence>
<dbReference type="AlphaFoldDB" id="A0A9D1F7C1"/>
<dbReference type="Proteomes" id="UP000886741">
    <property type="component" value="Unassembled WGS sequence"/>
</dbReference>
<reference evidence="9" key="2">
    <citation type="journal article" date="2021" name="PeerJ">
        <title>Extensive microbial diversity within the chicken gut microbiome revealed by metagenomics and culture.</title>
        <authorList>
            <person name="Gilroy R."/>
            <person name="Ravi A."/>
            <person name="Getino M."/>
            <person name="Pursley I."/>
            <person name="Horton D.L."/>
            <person name="Alikhan N.F."/>
            <person name="Baker D."/>
            <person name="Gharbi K."/>
            <person name="Hall N."/>
            <person name="Watson M."/>
            <person name="Adriaenssens E.M."/>
            <person name="Foster-Nyarko E."/>
            <person name="Jarju S."/>
            <person name="Secka A."/>
            <person name="Antonio M."/>
            <person name="Oren A."/>
            <person name="Chaudhuri R.R."/>
            <person name="La Ragione R."/>
            <person name="Hildebrand F."/>
            <person name="Pallen M.J."/>
        </authorList>
    </citation>
    <scope>NUCLEOTIDE SEQUENCE</scope>
    <source>
        <strain evidence="9">ChiBcec16-1751</strain>
    </source>
</reference>
<evidence type="ECO:0000313" key="10">
    <source>
        <dbReference type="Proteomes" id="UP000886741"/>
    </source>
</evidence>
<reference evidence="9" key="1">
    <citation type="submission" date="2020-10" db="EMBL/GenBank/DDBJ databases">
        <authorList>
            <person name="Gilroy R."/>
        </authorList>
    </citation>
    <scope>NUCLEOTIDE SEQUENCE</scope>
    <source>
        <strain evidence="9">ChiBcec16-1751</strain>
    </source>
</reference>
<dbReference type="SUPFAM" id="SSF46894">
    <property type="entry name" value="C-terminal effector domain of the bipartite response regulators"/>
    <property type="match status" value="1"/>
</dbReference>
<dbReference type="InterPro" id="IPR016032">
    <property type="entry name" value="Sig_transdc_resp-reg_C-effctor"/>
</dbReference>
<comment type="similarity">
    <text evidence="1">Belongs to the sigma-70 factor family.</text>
</comment>
<feature type="domain" description="RNA polymerase sigma-70" evidence="8">
    <location>
        <begin position="52"/>
        <end position="65"/>
    </location>
</feature>
<dbReference type="GO" id="GO:0006352">
    <property type="term" value="P:DNA-templated transcription initiation"/>
    <property type="evidence" value="ECO:0007669"/>
    <property type="project" value="InterPro"/>
</dbReference>
<dbReference type="InterPro" id="IPR014284">
    <property type="entry name" value="RNA_pol_sigma-70_dom"/>
</dbReference>
<name>A0A9D1F7C1_9FIRM</name>
<evidence type="ECO:0000256" key="1">
    <source>
        <dbReference type="ARBA" id="ARBA00007788"/>
    </source>
</evidence>
<evidence type="ECO:0000259" key="8">
    <source>
        <dbReference type="PROSITE" id="PS00715"/>
    </source>
</evidence>
<dbReference type="InterPro" id="IPR036388">
    <property type="entry name" value="WH-like_DNA-bd_sf"/>
</dbReference>
<dbReference type="NCBIfam" id="TIGR02937">
    <property type="entry name" value="sigma70-ECF"/>
    <property type="match status" value="1"/>
</dbReference>